<keyword evidence="4" id="KW-1185">Reference proteome</keyword>
<proteinExistence type="predicted"/>
<accession>A0A5Q2N0B9</accession>
<dbReference type="KEGG" id="hcv:FTV88_1031"/>
<dbReference type="OrthoDB" id="3199616at2"/>
<organism evidence="3 4">
    <name type="scientific">Heliorestis convoluta</name>
    <dbReference type="NCBI Taxonomy" id="356322"/>
    <lineage>
        <taxon>Bacteria</taxon>
        <taxon>Bacillati</taxon>
        <taxon>Bacillota</taxon>
        <taxon>Clostridia</taxon>
        <taxon>Eubacteriales</taxon>
        <taxon>Heliobacteriaceae</taxon>
        <taxon>Heliorestis</taxon>
    </lineage>
</organism>
<dbReference type="Proteomes" id="UP000366051">
    <property type="component" value="Chromosome"/>
</dbReference>
<feature type="region of interest" description="Disordered" evidence="1">
    <location>
        <begin position="181"/>
        <end position="207"/>
    </location>
</feature>
<dbReference type="SUPFAM" id="SSF53756">
    <property type="entry name" value="UDP-Glycosyltransferase/glycogen phosphorylase"/>
    <property type="match status" value="1"/>
</dbReference>
<sequence>MATIVLSGYYGYENAGDEALLRAMIASLRRLRPNIEIIVLSGKPEATVRDHDVQAIYRYNPYAVLKALRQADLVISGGGSLLQDVTGKLTIPYYLLIVALANRMQRKVMFYAQGIGPVQGNFGKSLIRHIANDVDIITLRDIASAERLREMGVNKPMMKVTGDPVFALYPLAIEDLERNKAQESNGISPASPSPSQQQPPTTQKARKEAVFSLRPFQSGGQAEQACLELARHLLEQNWRVTFLPMHAGEDVTMAQEMTRHLDHPNAEAITDDLHFEQALRVIARSQLLIGVRLHSLMFATLLGIPIIGISYDPKVTGFLQETNRPVFGDQETPLTGQA</sequence>
<dbReference type="PANTHER" id="PTHR36836:SF1">
    <property type="entry name" value="COLANIC ACID BIOSYNTHESIS PROTEIN WCAK"/>
    <property type="match status" value="1"/>
</dbReference>
<dbReference type="InterPro" id="IPR019896">
    <property type="entry name" value="Polysacch_pyruvyl_Trfase_CsaB"/>
</dbReference>
<dbReference type="InterPro" id="IPR007345">
    <property type="entry name" value="Polysacch_pyruvyl_Trfase"/>
</dbReference>
<feature type="domain" description="Polysaccharide pyruvyl transferase" evidence="2">
    <location>
        <begin position="14"/>
        <end position="313"/>
    </location>
</feature>
<dbReference type="Pfam" id="PF04230">
    <property type="entry name" value="PS_pyruv_trans"/>
    <property type="match status" value="1"/>
</dbReference>
<dbReference type="PANTHER" id="PTHR36836">
    <property type="entry name" value="COLANIC ACID BIOSYNTHESIS PROTEIN WCAK"/>
    <property type="match status" value="1"/>
</dbReference>
<protein>
    <submittedName>
        <fullName evidence="3">Polysaccharide pyruvyl transferase CsaB</fullName>
        <ecNumber evidence="3">2.-.-.-</ecNumber>
    </submittedName>
</protein>
<evidence type="ECO:0000313" key="3">
    <source>
        <dbReference type="EMBL" id="QGG47183.1"/>
    </source>
</evidence>
<evidence type="ECO:0000259" key="2">
    <source>
        <dbReference type="Pfam" id="PF04230"/>
    </source>
</evidence>
<dbReference type="EMBL" id="CP045875">
    <property type="protein sequence ID" value="QGG47183.1"/>
    <property type="molecule type" value="Genomic_DNA"/>
</dbReference>
<dbReference type="GO" id="GO:0016740">
    <property type="term" value="F:transferase activity"/>
    <property type="evidence" value="ECO:0007669"/>
    <property type="project" value="UniProtKB-KW"/>
</dbReference>
<evidence type="ECO:0000256" key="1">
    <source>
        <dbReference type="SAM" id="MobiDB-lite"/>
    </source>
</evidence>
<dbReference type="EC" id="2.-.-.-" evidence="3"/>
<dbReference type="AlphaFoldDB" id="A0A5Q2N0B9"/>
<evidence type="ECO:0000313" key="4">
    <source>
        <dbReference type="Proteomes" id="UP000366051"/>
    </source>
</evidence>
<gene>
    <name evidence="3" type="primary">csaB</name>
    <name evidence="3" type="ORF">FTV88_1031</name>
</gene>
<reference evidence="4" key="1">
    <citation type="submission" date="2019-11" db="EMBL/GenBank/DDBJ databases">
        <title>Genome sequence of Heliorestis convoluta strain HH, an alkaliphilic and minimalistic phototrophic bacterium from a soda lake in Egypt.</title>
        <authorList>
            <person name="Dewey E.D."/>
            <person name="Stokes L.M."/>
            <person name="Burchell B.M."/>
            <person name="Shaffer K.N."/>
            <person name="Huntington A.M."/>
            <person name="Baker J.M."/>
            <person name="Nadendla S."/>
            <person name="Giglio M.G."/>
            <person name="Touchman J.W."/>
            <person name="Blankenship R.E."/>
            <person name="Madigan M.T."/>
            <person name="Sattley W.M."/>
        </authorList>
    </citation>
    <scope>NUCLEOTIDE SEQUENCE [LARGE SCALE GENOMIC DNA]</scope>
    <source>
        <strain evidence="4">HH</strain>
    </source>
</reference>
<dbReference type="NCBIfam" id="TIGR03609">
    <property type="entry name" value="S_layer_CsaB"/>
    <property type="match status" value="1"/>
</dbReference>
<dbReference type="Gene3D" id="3.40.50.2000">
    <property type="entry name" value="Glycogen Phosphorylase B"/>
    <property type="match status" value="1"/>
</dbReference>
<feature type="compositionally biased region" description="Low complexity" evidence="1">
    <location>
        <begin position="188"/>
        <end position="203"/>
    </location>
</feature>
<name>A0A5Q2N0B9_9FIRM</name>
<keyword evidence="3" id="KW-0808">Transferase</keyword>
<dbReference type="RefSeq" id="WP_153724618.1">
    <property type="nucleotide sequence ID" value="NZ_CP045875.1"/>
</dbReference>